<evidence type="ECO:0000256" key="1">
    <source>
        <dbReference type="SAM" id="MobiDB-lite"/>
    </source>
</evidence>
<sequence length="107" mass="12367">MSSTRNSSTSISKRSLGNLSSATEHNNQMLAKEMREERRVSIIKAHKYLFALAGHHLGISNEEMEEFTLDDPTFIRVLNRFMTKEGRLLMFLHQLAKDLTFEGTLYF</sequence>
<comment type="caution">
    <text evidence="2">The sequence shown here is derived from an EMBL/GenBank/DDBJ whole genome shotgun (WGS) entry which is preliminary data.</text>
</comment>
<keyword evidence="3" id="KW-1185">Reference proteome</keyword>
<protein>
    <submittedName>
        <fullName evidence="2">Dynein heavy chain 8, axonemal-like</fullName>
    </submittedName>
</protein>
<feature type="compositionally biased region" description="Polar residues" evidence="1">
    <location>
        <begin position="17"/>
        <end position="29"/>
    </location>
</feature>
<feature type="region of interest" description="Disordered" evidence="1">
    <location>
        <begin position="1"/>
        <end position="33"/>
    </location>
</feature>
<name>A0AAV4FV61_9GAST</name>
<proteinExistence type="predicted"/>
<feature type="compositionally biased region" description="Low complexity" evidence="1">
    <location>
        <begin position="1"/>
        <end position="15"/>
    </location>
</feature>
<dbReference type="Proteomes" id="UP000762676">
    <property type="component" value="Unassembled WGS sequence"/>
</dbReference>
<gene>
    <name evidence="2" type="ORF">ElyMa_000501700</name>
</gene>
<dbReference type="EMBL" id="BMAT01000957">
    <property type="protein sequence ID" value="GFR77147.1"/>
    <property type="molecule type" value="Genomic_DNA"/>
</dbReference>
<evidence type="ECO:0000313" key="2">
    <source>
        <dbReference type="EMBL" id="GFR77147.1"/>
    </source>
</evidence>
<evidence type="ECO:0000313" key="3">
    <source>
        <dbReference type="Proteomes" id="UP000762676"/>
    </source>
</evidence>
<reference evidence="2 3" key="1">
    <citation type="journal article" date="2021" name="Elife">
        <title>Chloroplast acquisition without the gene transfer in kleptoplastic sea slugs, Plakobranchus ocellatus.</title>
        <authorList>
            <person name="Maeda T."/>
            <person name="Takahashi S."/>
            <person name="Yoshida T."/>
            <person name="Shimamura S."/>
            <person name="Takaki Y."/>
            <person name="Nagai Y."/>
            <person name="Toyoda A."/>
            <person name="Suzuki Y."/>
            <person name="Arimoto A."/>
            <person name="Ishii H."/>
            <person name="Satoh N."/>
            <person name="Nishiyama T."/>
            <person name="Hasebe M."/>
            <person name="Maruyama T."/>
            <person name="Minagawa J."/>
            <person name="Obokata J."/>
            <person name="Shigenobu S."/>
        </authorList>
    </citation>
    <scope>NUCLEOTIDE SEQUENCE [LARGE SCALE GENOMIC DNA]</scope>
</reference>
<organism evidence="2 3">
    <name type="scientific">Elysia marginata</name>
    <dbReference type="NCBI Taxonomy" id="1093978"/>
    <lineage>
        <taxon>Eukaryota</taxon>
        <taxon>Metazoa</taxon>
        <taxon>Spiralia</taxon>
        <taxon>Lophotrochozoa</taxon>
        <taxon>Mollusca</taxon>
        <taxon>Gastropoda</taxon>
        <taxon>Heterobranchia</taxon>
        <taxon>Euthyneura</taxon>
        <taxon>Panpulmonata</taxon>
        <taxon>Sacoglossa</taxon>
        <taxon>Placobranchoidea</taxon>
        <taxon>Plakobranchidae</taxon>
        <taxon>Elysia</taxon>
    </lineage>
</organism>
<accession>A0AAV4FV61</accession>
<dbReference type="AlphaFoldDB" id="A0AAV4FV61"/>